<dbReference type="EMBL" id="CM004480">
    <property type="protein sequence ID" value="OCT68144.1"/>
    <property type="molecule type" value="Genomic_DNA"/>
</dbReference>
<accession>A0A974C7L6</accession>
<organism evidence="1 2">
    <name type="scientific">Xenopus laevis</name>
    <name type="common">African clawed frog</name>
    <dbReference type="NCBI Taxonomy" id="8355"/>
    <lineage>
        <taxon>Eukaryota</taxon>
        <taxon>Metazoa</taxon>
        <taxon>Chordata</taxon>
        <taxon>Craniata</taxon>
        <taxon>Vertebrata</taxon>
        <taxon>Euteleostomi</taxon>
        <taxon>Amphibia</taxon>
        <taxon>Batrachia</taxon>
        <taxon>Anura</taxon>
        <taxon>Pipoidea</taxon>
        <taxon>Pipidae</taxon>
        <taxon>Xenopodinae</taxon>
        <taxon>Xenopus</taxon>
        <taxon>Xenopus</taxon>
    </lineage>
</organism>
<dbReference type="Proteomes" id="UP000694892">
    <property type="component" value="Chromosome 8L"/>
</dbReference>
<evidence type="ECO:0000313" key="2">
    <source>
        <dbReference type="Proteomes" id="UP000694892"/>
    </source>
</evidence>
<dbReference type="AlphaFoldDB" id="A0A974C7L6"/>
<gene>
    <name evidence="1" type="ORF">XELAEV_18039440mg</name>
</gene>
<proteinExistence type="predicted"/>
<evidence type="ECO:0000313" key="1">
    <source>
        <dbReference type="EMBL" id="OCT68144.1"/>
    </source>
</evidence>
<name>A0A974C7L6_XENLA</name>
<reference evidence="2" key="1">
    <citation type="journal article" date="2016" name="Nature">
        <title>Genome evolution in the allotetraploid frog Xenopus laevis.</title>
        <authorList>
            <person name="Session A.M."/>
            <person name="Uno Y."/>
            <person name="Kwon T."/>
            <person name="Chapman J.A."/>
            <person name="Toyoda A."/>
            <person name="Takahashi S."/>
            <person name="Fukui A."/>
            <person name="Hikosaka A."/>
            <person name="Suzuki A."/>
            <person name="Kondo M."/>
            <person name="van Heeringen S.J."/>
            <person name="Quigley I."/>
            <person name="Heinz S."/>
            <person name="Ogino H."/>
            <person name="Ochi H."/>
            <person name="Hellsten U."/>
            <person name="Lyons J.B."/>
            <person name="Simakov O."/>
            <person name="Putnam N."/>
            <person name="Stites J."/>
            <person name="Kuroki Y."/>
            <person name="Tanaka T."/>
            <person name="Michiue T."/>
            <person name="Watanabe M."/>
            <person name="Bogdanovic O."/>
            <person name="Lister R."/>
            <person name="Georgiou G."/>
            <person name="Paranjpe S.S."/>
            <person name="van Kruijsbergen I."/>
            <person name="Shu S."/>
            <person name="Carlson J."/>
            <person name="Kinoshita T."/>
            <person name="Ohta Y."/>
            <person name="Mawaribuchi S."/>
            <person name="Jenkins J."/>
            <person name="Grimwood J."/>
            <person name="Schmutz J."/>
            <person name="Mitros T."/>
            <person name="Mozaffari S.V."/>
            <person name="Suzuki Y."/>
            <person name="Haramoto Y."/>
            <person name="Yamamoto T.S."/>
            <person name="Takagi C."/>
            <person name="Heald R."/>
            <person name="Miller K."/>
            <person name="Haudenschild C."/>
            <person name="Kitzman J."/>
            <person name="Nakayama T."/>
            <person name="Izutsu Y."/>
            <person name="Robert J."/>
            <person name="Fortriede J."/>
            <person name="Burns K."/>
            <person name="Lotay V."/>
            <person name="Karimi K."/>
            <person name="Yasuoka Y."/>
            <person name="Dichmann D.S."/>
            <person name="Flajnik M.F."/>
            <person name="Houston D.W."/>
            <person name="Shendure J."/>
            <person name="DuPasquier L."/>
            <person name="Vize P.D."/>
            <person name="Zorn A.M."/>
            <person name="Ito M."/>
            <person name="Marcotte E.M."/>
            <person name="Wallingford J.B."/>
            <person name="Ito Y."/>
            <person name="Asashima M."/>
            <person name="Ueno N."/>
            <person name="Matsuda Y."/>
            <person name="Veenstra G.J."/>
            <person name="Fujiyama A."/>
            <person name="Harland R.M."/>
            <person name="Taira M."/>
            <person name="Rokhsar D.S."/>
        </authorList>
    </citation>
    <scope>NUCLEOTIDE SEQUENCE [LARGE SCALE GENOMIC DNA]</scope>
    <source>
        <strain evidence="2">J</strain>
    </source>
</reference>
<sequence>MNKGSKRLSIFTDRVSYCIRNPLVTYGSCHREASHNSGPFKNKGSVKKTLSLVGEMVASASLLLTKLWSYRHFLLIQENGMLVSMEKCSDSQPTEFSI</sequence>
<protein>
    <submittedName>
        <fullName evidence="1">Uncharacterized protein</fullName>
    </submittedName>
</protein>